<reference evidence="1 2" key="1">
    <citation type="submission" date="2016-11" db="EMBL/GenBank/DDBJ databases">
        <title>Description of two novel members of the family Erysipelotrichaceae: Ileibacterium lipovorans gen. nov., sp. nov. and Dubosiella newyorkensis, gen. nov., sp. nov.</title>
        <authorList>
            <person name="Cox L.M."/>
            <person name="Sohn J."/>
            <person name="Tyrrell K.L."/>
            <person name="Citron D.M."/>
            <person name="Lawson P.A."/>
            <person name="Patel N.B."/>
            <person name="Iizumi T."/>
            <person name="Perez-Perez G.I."/>
            <person name="Goldstein E.J."/>
            <person name="Blaser M.J."/>
        </authorList>
    </citation>
    <scope>NUCLEOTIDE SEQUENCE [LARGE SCALE GENOMIC DNA]</scope>
    <source>
        <strain evidence="1 2">NYU-BL-A3</strain>
    </source>
</reference>
<protein>
    <recommendedName>
        <fullName evidence="3">Alkyl hydroperoxide reductase subunit C/ Thiol specific antioxidant domain-containing protein</fullName>
    </recommendedName>
</protein>
<sequence length="124" mass="14675">MIHLENSMRFMDFINVNPYVFLSSDQQKAESISRKYRFEFPMIADSDHEISKHFSCIINKEVFGVNRQVFRPCLLLLDQDQILCQFRQANAGILRNILEKAIRIQFQVLEKALSQSFDKKNSNW</sequence>
<comment type="caution">
    <text evidence="1">The sequence shown here is derived from an EMBL/GenBank/DDBJ whole genome shotgun (WGS) entry which is preliminary data.</text>
</comment>
<dbReference type="RefSeq" id="WP_075820696.1">
    <property type="nucleotide sequence ID" value="NZ_CAJUTZ010000170.1"/>
</dbReference>
<name>A0A1U7NE19_9FIRM</name>
<dbReference type="EMBL" id="MPJW01000194">
    <property type="protein sequence ID" value="OLU37664.1"/>
    <property type="molecule type" value="Genomic_DNA"/>
</dbReference>
<evidence type="ECO:0000313" key="1">
    <source>
        <dbReference type="EMBL" id="OLU37664.1"/>
    </source>
</evidence>
<dbReference type="GeneID" id="82203506"/>
<dbReference type="SUPFAM" id="SSF52833">
    <property type="entry name" value="Thioredoxin-like"/>
    <property type="match status" value="1"/>
</dbReference>
<dbReference type="Proteomes" id="UP000186341">
    <property type="component" value="Unassembled WGS sequence"/>
</dbReference>
<organism evidence="1 2">
    <name type="scientific">Ileibacterium valens</name>
    <dbReference type="NCBI Taxonomy" id="1862668"/>
    <lineage>
        <taxon>Bacteria</taxon>
        <taxon>Bacillati</taxon>
        <taxon>Bacillota</taxon>
        <taxon>Erysipelotrichia</taxon>
        <taxon>Erysipelotrichales</taxon>
        <taxon>Erysipelotrichaceae</taxon>
        <taxon>Ileibacterium</taxon>
    </lineage>
</organism>
<keyword evidence="2" id="KW-1185">Reference proteome</keyword>
<proteinExistence type="predicted"/>
<gene>
    <name evidence="1" type="ORF">BO222_10105</name>
</gene>
<dbReference type="AlphaFoldDB" id="A0A1U7NE19"/>
<evidence type="ECO:0000313" key="2">
    <source>
        <dbReference type="Proteomes" id="UP000186341"/>
    </source>
</evidence>
<evidence type="ECO:0008006" key="3">
    <source>
        <dbReference type="Google" id="ProtNLM"/>
    </source>
</evidence>
<accession>A0A1U7NE19</accession>
<dbReference type="Gene3D" id="3.40.30.10">
    <property type="entry name" value="Glutaredoxin"/>
    <property type="match status" value="1"/>
</dbReference>
<dbReference type="InterPro" id="IPR036249">
    <property type="entry name" value="Thioredoxin-like_sf"/>
</dbReference>